<dbReference type="CDD" id="cd01767">
    <property type="entry name" value="UBX"/>
    <property type="match status" value="1"/>
</dbReference>
<dbReference type="InterPro" id="IPR001012">
    <property type="entry name" value="UBX_dom"/>
</dbReference>
<dbReference type="SMART" id="SM00166">
    <property type="entry name" value="UBX"/>
    <property type="match status" value="1"/>
</dbReference>
<name>A5DIL1_PICGU</name>
<dbReference type="GO" id="GO:0051117">
    <property type="term" value="F:ATPase binding"/>
    <property type="evidence" value="ECO:0007669"/>
    <property type="project" value="EnsemblFungi"/>
</dbReference>
<dbReference type="PROSITE" id="PS50033">
    <property type="entry name" value="UBX"/>
    <property type="match status" value="1"/>
</dbReference>
<dbReference type="InterPro" id="IPR036249">
    <property type="entry name" value="Thioredoxin-like_sf"/>
</dbReference>
<accession>A5DIL1</accession>
<dbReference type="RefSeq" id="XP_001485383.2">
    <property type="nucleotide sequence ID" value="XM_001485333.1"/>
</dbReference>
<dbReference type="Proteomes" id="UP000001997">
    <property type="component" value="Unassembled WGS sequence"/>
</dbReference>
<dbReference type="Pfam" id="PF13899">
    <property type="entry name" value="Thioredoxin_7"/>
    <property type="match status" value="1"/>
</dbReference>
<dbReference type="PANTHER" id="PTHR23322:SF6">
    <property type="entry name" value="UBX DOMAIN-CONTAINING PROTEIN 7"/>
    <property type="match status" value="1"/>
</dbReference>
<dbReference type="SUPFAM" id="SSF54236">
    <property type="entry name" value="Ubiquitin-like"/>
    <property type="match status" value="1"/>
</dbReference>
<feature type="domain" description="UBX" evidence="2">
    <location>
        <begin position="423"/>
        <end position="509"/>
    </location>
</feature>
<keyword evidence="4" id="KW-1185">Reference proteome</keyword>
<dbReference type="KEGG" id="pgu:PGUG_03112"/>
<organism evidence="3 4">
    <name type="scientific">Meyerozyma guilliermondii (strain ATCC 6260 / CBS 566 / DSM 6381 / JCM 1539 / NBRC 10279 / NRRL Y-324)</name>
    <name type="common">Yeast</name>
    <name type="synonym">Candida guilliermondii</name>
    <dbReference type="NCBI Taxonomy" id="294746"/>
    <lineage>
        <taxon>Eukaryota</taxon>
        <taxon>Fungi</taxon>
        <taxon>Dikarya</taxon>
        <taxon>Ascomycota</taxon>
        <taxon>Saccharomycotina</taxon>
        <taxon>Pichiomycetes</taxon>
        <taxon>Debaryomycetaceae</taxon>
        <taxon>Meyerozyma</taxon>
    </lineage>
</organism>
<dbReference type="Gene3D" id="3.40.30.10">
    <property type="entry name" value="Glutaredoxin"/>
    <property type="match status" value="1"/>
</dbReference>
<evidence type="ECO:0000313" key="4">
    <source>
        <dbReference type="Proteomes" id="UP000001997"/>
    </source>
</evidence>
<dbReference type="Pfam" id="PF00789">
    <property type="entry name" value="UBX"/>
    <property type="match status" value="1"/>
</dbReference>
<dbReference type="Gene3D" id="3.10.20.90">
    <property type="entry name" value="Phosphatidylinositol 3-kinase Catalytic Subunit, Chain A, domain 1"/>
    <property type="match status" value="1"/>
</dbReference>
<feature type="region of interest" description="Disordered" evidence="1">
    <location>
        <begin position="184"/>
        <end position="207"/>
    </location>
</feature>
<dbReference type="GO" id="GO:0043130">
    <property type="term" value="F:ubiquitin binding"/>
    <property type="evidence" value="ECO:0007669"/>
    <property type="project" value="EnsemblFungi"/>
</dbReference>
<dbReference type="InterPro" id="IPR029071">
    <property type="entry name" value="Ubiquitin-like_domsf"/>
</dbReference>
<evidence type="ECO:0000256" key="1">
    <source>
        <dbReference type="SAM" id="MobiDB-lite"/>
    </source>
</evidence>
<dbReference type="OrthoDB" id="270602at2759"/>
<dbReference type="Gene3D" id="1.10.8.10">
    <property type="entry name" value="DNA helicase RuvA subunit, C-terminal domain"/>
    <property type="match status" value="1"/>
</dbReference>
<evidence type="ECO:0000313" key="3">
    <source>
        <dbReference type="EMBL" id="EDK39014.2"/>
    </source>
</evidence>
<dbReference type="CDD" id="cd02958">
    <property type="entry name" value="UAS"/>
    <property type="match status" value="1"/>
</dbReference>
<dbReference type="InterPro" id="IPR006577">
    <property type="entry name" value="UAS"/>
</dbReference>
<dbReference type="InParanoid" id="A5DIL1"/>
<evidence type="ECO:0000259" key="2">
    <source>
        <dbReference type="PROSITE" id="PS50033"/>
    </source>
</evidence>
<dbReference type="VEuPathDB" id="FungiDB:PGUG_03112"/>
<dbReference type="STRING" id="294746.A5DIL1"/>
<dbReference type="InterPro" id="IPR050730">
    <property type="entry name" value="UBX_domain-protein"/>
</dbReference>
<dbReference type="eggNOG" id="KOG1364">
    <property type="taxonomic scope" value="Eukaryota"/>
</dbReference>
<protein>
    <recommendedName>
        <fullName evidence="2">UBX domain-containing protein</fullName>
    </recommendedName>
</protein>
<dbReference type="SUPFAM" id="SSF52833">
    <property type="entry name" value="Thioredoxin-like"/>
    <property type="match status" value="1"/>
</dbReference>
<dbReference type="GO" id="GO:0005634">
    <property type="term" value="C:nucleus"/>
    <property type="evidence" value="ECO:0007669"/>
    <property type="project" value="TreeGrafter"/>
</dbReference>
<dbReference type="PANTHER" id="PTHR23322">
    <property type="entry name" value="FAS-ASSOCIATED PROTEIN"/>
    <property type="match status" value="1"/>
</dbReference>
<reference evidence="3 4" key="1">
    <citation type="journal article" date="2009" name="Nature">
        <title>Evolution of pathogenicity and sexual reproduction in eight Candida genomes.</title>
        <authorList>
            <person name="Butler G."/>
            <person name="Rasmussen M.D."/>
            <person name="Lin M.F."/>
            <person name="Santos M.A."/>
            <person name="Sakthikumar S."/>
            <person name="Munro C.A."/>
            <person name="Rheinbay E."/>
            <person name="Grabherr M."/>
            <person name="Forche A."/>
            <person name="Reedy J.L."/>
            <person name="Agrafioti I."/>
            <person name="Arnaud M.B."/>
            <person name="Bates S."/>
            <person name="Brown A.J."/>
            <person name="Brunke S."/>
            <person name="Costanzo M.C."/>
            <person name="Fitzpatrick D.A."/>
            <person name="de Groot P.W."/>
            <person name="Harris D."/>
            <person name="Hoyer L.L."/>
            <person name="Hube B."/>
            <person name="Klis F.M."/>
            <person name="Kodira C."/>
            <person name="Lennard N."/>
            <person name="Logue M.E."/>
            <person name="Martin R."/>
            <person name="Neiman A.M."/>
            <person name="Nikolaou E."/>
            <person name="Quail M.A."/>
            <person name="Quinn J."/>
            <person name="Santos M.C."/>
            <person name="Schmitzberger F.F."/>
            <person name="Sherlock G."/>
            <person name="Shah P."/>
            <person name="Silverstein K.A."/>
            <person name="Skrzypek M.S."/>
            <person name="Soll D."/>
            <person name="Staggs R."/>
            <person name="Stansfield I."/>
            <person name="Stumpf M.P."/>
            <person name="Sudbery P.E."/>
            <person name="Srikantha T."/>
            <person name="Zeng Q."/>
            <person name="Berman J."/>
            <person name="Berriman M."/>
            <person name="Heitman J."/>
            <person name="Gow N.A."/>
            <person name="Lorenz M.C."/>
            <person name="Birren B.W."/>
            <person name="Kellis M."/>
            <person name="Cuomo C.A."/>
        </authorList>
    </citation>
    <scope>NUCLEOTIDE SEQUENCE [LARGE SCALE GENOMIC DNA]</scope>
    <source>
        <strain evidence="4">ATCC 6260 / CBS 566 / DSM 6381 / JCM 1539 / NBRC 10279 / NRRL Y-324</strain>
    </source>
</reference>
<dbReference type="HOGENOM" id="CLU_021255_2_1_1"/>
<dbReference type="GO" id="GO:0043161">
    <property type="term" value="P:proteasome-mediated ubiquitin-dependent protein catabolic process"/>
    <property type="evidence" value="ECO:0007669"/>
    <property type="project" value="EnsemblFungi"/>
</dbReference>
<dbReference type="Pfam" id="PF14555">
    <property type="entry name" value="UBA_4"/>
    <property type="match status" value="1"/>
</dbReference>
<dbReference type="OMA" id="PAIFDCQ"/>
<dbReference type="SMART" id="SM00594">
    <property type="entry name" value="UAS"/>
    <property type="match status" value="1"/>
</dbReference>
<sequence length="511" mass="58352">MVVGPAATSHWVLWREIHRPAFVGANGNLFPLTMSDDLVSTFLAVAGTDDAAVAKQYLDLTNNDLEYAVTLYMESHPPSIANATSNQESDEKIAQRLQQEAYGTNGDEVREADANVHRHETLVDSFDGFMPPPMSRPTDIFGSGRIGVFNQRFEDEADEYLDRCDAMSEDEDWEDDDDNEIIVVDSDDDDDEQNTRPVSRRRRRRSDRLTELTSTQRRLATLFRPPFDLMSRVDLDSAKKQGRTEKKWILINIQDPAEFTCQVLNRDFWSNSRIKTVVKEHFIFLQYQKDSPNGQNFQSFYTVSELPHISILDPLTGERVRTWPDGQVPKVDDWIDEVDDFLAKFSLDQNSKNPTVQHEVKFDPDALSEEQQIEFALKQSMQENQGSSKDNAIDLDESEQIEFAQDSVQDPFFQIQPQDHEEPSENFTRIQIRFPNGKRLVHKFGKEESVSTIYSYLKHILQSEGEVYGLAPGETFRLSNLSNRSKSLIDYADDTVVGAGLSNASILLEKD</sequence>
<dbReference type="EMBL" id="CH408157">
    <property type="protein sequence ID" value="EDK39014.2"/>
    <property type="molecule type" value="Genomic_DNA"/>
</dbReference>
<proteinExistence type="predicted"/>
<dbReference type="FunCoup" id="A5DIL1">
    <property type="interactions" value="992"/>
</dbReference>
<gene>
    <name evidence="3" type="ORF">PGUG_03112</name>
</gene>
<dbReference type="AlphaFoldDB" id="A5DIL1"/>
<dbReference type="GeneID" id="5127160"/>